<organism evidence="1 2">
    <name type="scientific">Streptomonospora alba</name>
    <dbReference type="NCBI Taxonomy" id="183763"/>
    <lineage>
        <taxon>Bacteria</taxon>
        <taxon>Bacillati</taxon>
        <taxon>Actinomycetota</taxon>
        <taxon>Actinomycetes</taxon>
        <taxon>Streptosporangiales</taxon>
        <taxon>Nocardiopsidaceae</taxon>
        <taxon>Streptomonospora</taxon>
    </lineage>
</organism>
<evidence type="ECO:0000313" key="2">
    <source>
        <dbReference type="Proteomes" id="UP000031675"/>
    </source>
</evidence>
<protein>
    <submittedName>
        <fullName evidence="1">Uncharacterized protein</fullName>
    </submittedName>
</protein>
<accession>A0A0C2FJY7</accession>
<comment type="caution">
    <text evidence="1">The sequence shown here is derived from an EMBL/GenBank/DDBJ whole genome shotgun (WGS) entry which is preliminary data.</text>
</comment>
<proteinExistence type="predicted"/>
<dbReference type="Proteomes" id="UP000031675">
    <property type="component" value="Unassembled WGS sequence"/>
</dbReference>
<evidence type="ECO:0000313" key="1">
    <source>
        <dbReference type="EMBL" id="KIH99644.1"/>
    </source>
</evidence>
<keyword evidence="2" id="KW-1185">Reference proteome</keyword>
<gene>
    <name evidence="1" type="ORF">LP52_05095</name>
</gene>
<dbReference type="AlphaFoldDB" id="A0A0C2FJY7"/>
<dbReference type="EMBL" id="JROO01000009">
    <property type="protein sequence ID" value="KIH99644.1"/>
    <property type="molecule type" value="Genomic_DNA"/>
</dbReference>
<sequence length="78" mass="8377">MKKGFAGKPQPSTNHGDLYSDLEDTTVDVLGSGFGDNLTKLLEREAAPGKITASDFESIGKGVVEELRGLLAMLRRII</sequence>
<reference evidence="2" key="1">
    <citation type="journal article" date="2015" name="Chem. Biol.">
        <title>Structure, bioactivity, and resistance mechanism of streptomonomicin, an unusual lasso Peptide from an understudied halophilic actinomycete.</title>
        <authorList>
            <person name="Metelev M."/>
            <person name="Tietz J.I."/>
            <person name="Melby J.O."/>
            <person name="Blair P.M."/>
            <person name="Zhu L."/>
            <person name="Livnat I."/>
            <person name="Severinov K."/>
            <person name="Mitchell D.A."/>
        </authorList>
    </citation>
    <scope>NUCLEOTIDE SEQUENCE [LARGE SCALE GENOMIC DNA]</scope>
    <source>
        <strain evidence="2">YIM 90003</strain>
    </source>
</reference>
<name>A0A0C2FJY7_9ACTN</name>
<dbReference type="STRING" id="183763.LP52_05095"/>